<dbReference type="OrthoDB" id="47592at2759"/>
<sequence length="604" mass="66903">MDSPSRTCSNSSRRKRQLGEKLLPSTTNAYRLHYCCEHLGKRFGFTNLHAAGEGKFCRGEEHEIILIWSVVSDKVRVFWNKNNISHLFREKRTGAAARKVVNISWESRSGVKFQIAAHHESKNPGGGTKMSSNHSNRNRDTPQPQPQYDLLLDGISIFSLKHVSELNPYVIPIDNTSSSTTKAIATSTTAQLLASSAAAIGLEVLSETSLDSSIRSALTEGYISDDPETLQLSQHTPPDTGLRLSMAGFNSSCELDGVVMDDLASSSLTNTLESLRPVVTSLISNSEDMVSKAIINAFLEVDDLVPHSSSSSLRLNSMMELSPCSSSSSISSMIQTDTQIEADTLYDTSEWVNFNVICAPRPDVEEQKRAFLQKQMDIIFMHARHERLTEEAASRILVDVATLLDVPVLSSSIQRDTLIIRDLKGIDADTLIATMMVHEELHEVGVASNRRFAFCRFVSERGPLRALAAADSGTLIINGNRPQLSLIQKPYLISDRRRTISGPPYNNNNNNIKISEHHQAATRIPRPIFTRQKSHQRNTISIDTLICESPPFLRLVNDVIMAGGTSSFVDHHHSLSSITSNKKEDTTDFGMFCDRGNNGRYSFP</sequence>
<name>A0A1E7FK69_9STRA</name>
<evidence type="ECO:0000256" key="1">
    <source>
        <dbReference type="SAM" id="MobiDB-lite"/>
    </source>
</evidence>
<gene>
    <name evidence="2" type="ORF">FRACYDRAFT_236838</name>
</gene>
<proteinExistence type="predicted"/>
<dbReference type="EMBL" id="KV784356">
    <property type="protein sequence ID" value="OEU18561.1"/>
    <property type="molecule type" value="Genomic_DNA"/>
</dbReference>
<protein>
    <submittedName>
        <fullName evidence="2">Uncharacterized protein</fullName>
    </submittedName>
</protein>
<dbReference type="AlphaFoldDB" id="A0A1E7FK69"/>
<organism evidence="2 3">
    <name type="scientific">Fragilariopsis cylindrus CCMP1102</name>
    <dbReference type="NCBI Taxonomy" id="635003"/>
    <lineage>
        <taxon>Eukaryota</taxon>
        <taxon>Sar</taxon>
        <taxon>Stramenopiles</taxon>
        <taxon>Ochrophyta</taxon>
        <taxon>Bacillariophyta</taxon>
        <taxon>Bacillariophyceae</taxon>
        <taxon>Bacillariophycidae</taxon>
        <taxon>Bacillariales</taxon>
        <taxon>Bacillariaceae</taxon>
        <taxon>Fragilariopsis</taxon>
    </lineage>
</organism>
<reference evidence="2 3" key="1">
    <citation type="submission" date="2016-09" db="EMBL/GenBank/DDBJ databases">
        <title>Extensive genetic diversity and differential bi-allelic expression allows diatom success in the polar Southern Ocean.</title>
        <authorList>
            <consortium name="DOE Joint Genome Institute"/>
            <person name="Mock T."/>
            <person name="Otillar R.P."/>
            <person name="Strauss J."/>
            <person name="Dupont C."/>
            <person name="Frickenhaus S."/>
            <person name="Maumus F."/>
            <person name="Mcmullan M."/>
            <person name="Sanges R."/>
            <person name="Schmutz J."/>
            <person name="Toseland A."/>
            <person name="Valas R."/>
            <person name="Veluchamy A."/>
            <person name="Ward B.J."/>
            <person name="Allen A."/>
            <person name="Barry K."/>
            <person name="Falciatore A."/>
            <person name="Ferrante M."/>
            <person name="Fortunato A.E."/>
            <person name="Gloeckner G."/>
            <person name="Gruber A."/>
            <person name="Hipkin R."/>
            <person name="Janech M."/>
            <person name="Kroth P."/>
            <person name="Leese F."/>
            <person name="Lindquist E."/>
            <person name="Lyon B.R."/>
            <person name="Martin J."/>
            <person name="Mayer C."/>
            <person name="Parker M."/>
            <person name="Quesneville H."/>
            <person name="Raymond J."/>
            <person name="Uhlig C."/>
            <person name="Valentin K.U."/>
            <person name="Worden A.Z."/>
            <person name="Armbrust E.V."/>
            <person name="Bowler C."/>
            <person name="Green B."/>
            <person name="Moulton V."/>
            <person name="Van Oosterhout C."/>
            <person name="Grigoriev I."/>
        </authorList>
    </citation>
    <scope>NUCLEOTIDE SEQUENCE [LARGE SCALE GENOMIC DNA]</scope>
    <source>
        <strain evidence="2 3">CCMP1102</strain>
    </source>
</reference>
<evidence type="ECO:0000313" key="3">
    <source>
        <dbReference type="Proteomes" id="UP000095751"/>
    </source>
</evidence>
<keyword evidence="3" id="KW-1185">Reference proteome</keyword>
<feature type="region of interest" description="Disordered" evidence="1">
    <location>
        <begin position="119"/>
        <end position="146"/>
    </location>
</feature>
<dbReference type="Proteomes" id="UP000095751">
    <property type="component" value="Unassembled WGS sequence"/>
</dbReference>
<dbReference type="KEGG" id="fcy:FRACYDRAFT_236838"/>
<accession>A0A1E7FK69</accession>
<evidence type="ECO:0000313" key="2">
    <source>
        <dbReference type="EMBL" id="OEU18561.1"/>
    </source>
</evidence>
<dbReference type="InParanoid" id="A0A1E7FK69"/>